<sequence>MNIINNEKLKSRILSQHDLAPYTSFKIGGKADLFIIPYSWDELIYILSELKEKEIPTKILGAGTNVLISDEGIKGAVIKICKNLGNVKRIDSLIVEAESGCLISELLYFGWQNELGGLEFLMGIPGTIGGAVTGNAGAWRKAIGDYIEGLYVIDNSLSVKYIDKKDLHFSYRNSNIPKEYIVKSVLVRFEKKDKDISIEQAKKYLKERSKRLPKYPSAGSVFKNPPQGPAGVFIERLGLKGKRIGDAMVSYEHANVIINLGHAKYKDVISLISLIKEEVKKEYGIELEPEIRIW</sequence>
<comment type="pathway">
    <text evidence="4 19">Cell wall biogenesis; peptidoglycan biosynthesis.</text>
</comment>
<feature type="active site" evidence="19">
    <location>
        <position position="172"/>
    </location>
</feature>
<dbReference type="PANTHER" id="PTHR21071">
    <property type="entry name" value="UDP-N-ACETYLENOLPYRUVOYLGLUCOSAMINE REDUCTASE"/>
    <property type="match status" value="1"/>
</dbReference>
<evidence type="ECO:0000259" key="20">
    <source>
        <dbReference type="PROSITE" id="PS51387"/>
    </source>
</evidence>
<keyword evidence="10 19" id="KW-0274">FAD</keyword>
<keyword evidence="8 19" id="KW-0132">Cell division</keyword>
<keyword evidence="11 19" id="KW-0521">NADP</keyword>
<dbReference type="InterPro" id="IPR016169">
    <property type="entry name" value="FAD-bd_PCMH_sub2"/>
</dbReference>
<evidence type="ECO:0000256" key="11">
    <source>
        <dbReference type="ARBA" id="ARBA00022857"/>
    </source>
</evidence>
<dbReference type="NCBIfam" id="NF010480">
    <property type="entry name" value="PRK13905.1"/>
    <property type="match status" value="1"/>
</dbReference>
<evidence type="ECO:0000256" key="1">
    <source>
        <dbReference type="ARBA" id="ARBA00001974"/>
    </source>
</evidence>
<evidence type="ECO:0000256" key="17">
    <source>
        <dbReference type="ARBA" id="ARBA00031026"/>
    </source>
</evidence>
<keyword evidence="12 19" id="KW-0133">Cell shape</keyword>
<name>A0A7C3MIE9_DICTH</name>
<dbReference type="Pfam" id="PF02873">
    <property type="entry name" value="MurB_C"/>
    <property type="match status" value="1"/>
</dbReference>
<dbReference type="EC" id="1.3.1.98" evidence="5 19"/>
<dbReference type="Pfam" id="PF01565">
    <property type="entry name" value="FAD_binding_4"/>
    <property type="match status" value="1"/>
</dbReference>
<dbReference type="InterPro" id="IPR016167">
    <property type="entry name" value="FAD-bd_PCMH_sub1"/>
</dbReference>
<comment type="caution">
    <text evidence="21">The sequence shown here is derived from an EMBL/GenBank/DDBJ whole genome shotgun (WGS) entry which is preliminary data.</text>
</comment>
<dbReference type="InterPro" id="IPR006094">
    <property type="entry name" value="Oxid_FAD_bind_N"/>
</dbReference>
<dbReference type="NCBIfam" id="TIGR00179">
    <property type="entry name" value="murB"/>
    <property type="match status" value="1"/>
</dbReference>
<evidence type="ECO:0000256" key="14">
    <source>
        <dbReference type="ARBA" id="ARBA00023002"/>
    </source>
</evidence>
<dbReference type="SUPFAM" id="SSF56176">
    <property type="entry name" value="FAD-binding/transporter-associated domain-like"/>
    <property type="match status" value="1"/>
</dbReference>
<dbReference type="GO" id="GO:0008360">
    <property type="term" value="P:regulation of cell shape"/>
    <property type="evidence" value="ECO:0007669"/>
    <property type="project" value="UniProtKB-KW"/>
</dbReference>
<evidence type="ECO:0000256" key="5">
    <source>
        <dbReference type="ARBA" id="ARBA00012518"/>
    </source>
</evidence>
<dbReference type="Gene3D" id="3.30.465.10">
    <property type="match status" value="1"/>
</dbReference>
<keyword evidence="15 19" id="KW-0131">Cell cycle</keyword>
<comment type="cofactor">
    <cofactor evidence="1 19">
        <name>FAD</name>
        <dbReference type="ChEBI" id="CHEBI:57692"/>
    </cofactor>
</comment>
<dbReference type="InterPro" id="IPR011601">
    <property type="entry name" value="MurB_C"/>
</dbReference>
<keyword evidence="9 19" id="KW-0285">Flavoprotein</keyword>
<evidence type="ECO:0000313" key="21">
    <source>
        <dbReference type="EMBL" id="HFX13870.1"/>
    </source>
</evidence>
<dbReference type="GO" id="GO:0071555">
    <property type="term" value="P:cell wall organization"/>
    <property type="evidence" value="ECO:0007669"/>
    <property type="project" value="UniProtKB-KW"/>
</dbReference>
<evidence type="ECO:0000256" key="15">
    <source>
        <dbReference type="ARBA" id="ARBA00023306"/>
    </source>
</evidence>
<dbReference type="GO" id="GO:0071949">
    <property type="term" value="F:FAD binding"/>
    <property type="evidence" value="ECO:0007669"/>
    <property type="project" value="InterPro"/>
</dbReference>
<accession>A0A7C3MIE9</accession>
<comment type="function">
    <text evidence="2 19">Cell wall formation.</text>
</comment>
<dbReference type="PANTHER" id="PTHR21071:SF4">
    <property type="entry name" value="UDP-N-ACETYLENOLPYRUVOYLGLUCOSAMINE REDUCTASE"/>
    <property type="match status" value="1"/>
</dbReference>
<dbReference type="AlphaFoldDB" id="A0A7C3MIE9"/>
<dbReference type="GO" id="GO:0005829">
    <property type="term" value="C:cytosol"/>
    <property type="evidence" value="ECO:0007669"/>
    <property type="project" value="TreeGrafter"/>
</dbReference>
<evidence type="ECO:0000256" key="4">
    <source>
        <dbReference type="ARBA" id="ARBA00004752"/>
    </source>
</evidence>
<dbReference type="InterPro" id="IPR003170">
    <property type="entry name" value="MurB"/>
</dbReference>
<evidence type="ECO:0000256" key="10">
    <source>
        <dbReference type="ARBA" id="ARBA00022827"/>
    </source>
</evidence>
<evidence type="ECO:0000256" key="2">
    <source>
        <dbReference type="ARBA" id="ARBA00003921"/>
    </source>
</evidence>
<dbReference type="SUPFAM" id="SSF56194">
    <property type="entry name" value="Uridine diphospho-N-Acetylenolpyruvylglucosamine reductase, MurB, C-terminal domain"/>
    <property type="match status" value="1"/>
</dbReference>
<evidence type="ECO:0000256" key="16">
    <source>
        <dbReference type="ARBA" id="ARBA00023316"/>
    </source>
</evidence>
<dbReference type="GO" id="GO:0051301">
    <property type="term" value="P:cell division"/>
    <property type="evidence" value="ECO:0007669"/>
    <property type="project" value="UniProtKB-KW"/>
</dbReference>
<dbReference type="HAMAP" id="MF_00037">
    <property type="entry name" value="MurB"/>
    <property type="match status" value="1"/>
</dbReference>
<dbReference type="GO" id="GO:0008762">
    <property type="term" value="F:UDP-N-acetylmuramate dehydrogenase activity"/>
    <property type="evidence" value="ECO:0007669"/>
    <property type="project" value="UniProtKB-UniRule"/>
</dbReference>
<gene>
    <name evidence="19 21" type="primary">murB</name>
    <name evidence="21" type="ORF">ENW00_06960</name>
</gene>
<evidence type="ECO:0000256" key="19">
    <source>
        <dbReference type="HAMAP-Rule" id="MF_00037"/>
    </source>
</evidence>
<evidence type="ECO:0000256" key="9">
    <source>
        <dbReference type="ARBA" id="ARBA00022630"/>
    </source>
</evidence>
<keyword evidence="7 19" id="KW-0963">Cytoplasm</keyword>
<dbReference type="UniPathway" id="UPA00219"/>
<dbReference type="InterPro" id="IPR016166">
    <property type="entry name" value="FAD-bd_PCMH"/>
</dbReference>
<evidence type="ECO:0000256" key="3">
    <source>
        <dbReference type="ARBA" id="ARBA00004496"/>
    </source>
</evidence>
<keyword evidence="13 19" id="KW-0573">Peptidoglycan synthesis</keyword>
<comment type="subcellular location">
    <subcellularLocation>
        <location evidence="3 19">Cytoplasm</location>
    </subcellularLocation>
</comment>
<dbReference type="Gene3D" id="3.30.43.10">
    <property type="entry name" value="Uridine Diphospho-n-acetylenolpyruvylglucosamine Reductase, domain 2"/>
    <property type="match status" value="1"/>
</dbReference>
<dbReference type="Gene3D" id="3.90.78.10">
    <property type="entry name" value="UDP-N-acetylenolpyruvoylglucosamine reductase, C-terminal domain"/>
    <property type="match status" value="1"/>
</dbReference>
<evidence type="ECO:0000256" key="13">
    <source>
        <dbReference type="ARBA" id="ARBA00022984"/>
    </source>
</evidence>
<evidence type="ECO:0000256" key="8">
    <source>
        <dbReference type="ARBA" id="ARBA00022618"/>
    </source>
</evidence>
<proteinExistence type="inferred from homology"/>
<dbReference type="InterPro" id="IPR036635">
    <property type="entry name" value="MurB_C_sf"/>
</dbReference>
<dbReference type="GO" id="GO:0009252">
    <property type="term" value="P:peptidoglycan biosynthetic process"/>
    <property type="evidence" value="ECO:0007669"/>
    <property type="project" value="UniProtKB-UniRule"/>
</dbReference>
<reference evidence="21" key="1">
    <citation type="journal article" date="2020" name="mSystems">
        <title>Genome- and Community-Level Interaction Insights into Carbon Utilization and Element Cycling Functions of Hydrothermarchaeota in Hydrothermal Sediment.</title>
        <authorList>
            <person name="Zhou Z."/>
            <person name="Liu Y."/>
            <person name="Xu W."/>
            <person name="Pan J."/>
            <person name="Luo Z.H."/>
            <person name="Li M."/>
        </authorList>
    </citation>
    <scope>NUCLEOTIDE SEQUENCE [LARGE SCALE GENOMIC DNA]</scope>
    <source>
        <strain evidence="21">SpSt-81</strain>
    </source>
</reference>
<protein>
    <recommendedName>
        <fullName evidence="6 19">UDP-N-acetylenolpyruvoylglucosamine reductase</fullName>
        <ecNumber evidence="5 19">1.3.1.98</ecNumber>
    </recommendedName>
    <alternativeName>
        <fullName evidence="17 19">UDP-N-acetylmuramate dehydrogenase</fullName>
    </alternativeName>
</protein>
<feature type="domain" description="FAD-binding PCMH-type" evidence="20">
    <location>
        <begin position="27"/>
        <end position="192"/>
    </location>
</feature>
<dbReference type="PROSITE" id="PS51387">
    <property type="entry name" value="FAD_PCMH"/>
    <property type="match status" value="1"/>
</dbReference>
<dbReference type="EMBL" id="DTIN01000025">
    <property type="protein sequence ID" value="HFX13870.1"/>
    <property type="molecule type" value="Genomic_DNA"/>
</dbReference>
<organism evidence="21">
    <name type="scientific">Dictyoglomus thermophilum</name>
    <dbReference type="NCBI Taxonomy" id="14"/>
    <lineage>
        <taxon>Bacteria</taxon>
        <taxon>Pseudomonadati</taxon>
        <taxon>Dictyoglomota</taxon>
        <taxon>Dictyoglomia</taxon>
        <taxon>Dictyoglomales</taxon>
        <taxon>Dictyoglomaceae</taxon>
        <taxon>Dictyoglomus</taxon>
    </lineage>
</organism>
<keyword evidence="16 19" id="KW-0961">Cell wall biogenesis/degradation</keyword>
<comment type="catalytic activity">
    <reaction evidence="18 19">
        <text>UDP-N-acetyl-alpha-D-muramate + NADP(+) = UDP-N-acetyl-3-O-(1-carboxyvinyl)-alpha-D-glucosamine + NADPH + H(+)</text>
        <dbReference type="Rhea" id="RHEA:12248"/>
        <dbReference type="ChEBI" id="CHEBI:15378"/>
        <dbReference type="ChEBI" id="CHEBI:57783"/>
        <dbReference type="ChEBI" id="CHEBI:58349"/>
        <dbReference type="ChEBI" id="CHEBI:68483"/>
        <dbReference type="ChEBI" id="CHEBI:70757"/>
        <dbReference type="EC" id="1.3.1.98"/>
    </reaction>
</comment>
<dbReference type="InterPro" id="IPR036318">
    <property type="entry name" value="FAD-bd_PCMH-like_sf"/>
</dbReference>
<evidence type="ECO:0000256" key="7">
    <source>
        <dbReference type="ARBA" id="ARBA00022490"/>
    </source>
</evidence>
<evidence type="ECO:0000256" key="6">
    <source>
        <dbReference type="ARBA" id="ARBA00015188"/>
    </source>
</evidence>
<feature type="active site" evidence="19">
    <location>
        <position position="290"/>
    </location>
</feature>
<comment type="similarity">
    <text evidence="19">Belongs to the MurB family.</text>
</comment>
<feature type="active site" description="Proton donor" evidence="19">
    <location>
        <position position="220"/>
    </location>
</feature>
<evidence type="ECO:0000256" key="18">
    <source>
        <dbReference type="ARBA" id="ARBA00048914"/>
    </source>
</evidence>
<evidence type="ECO:0000256" key="12">
    <source>
        <dbReference type="ARBA" id="ARBA00022960"/>
    </source>
</evidence>
<keyword evidence="14 19" id="KW-0560">Oxidoreductase</keyword>